<name>A0A1M6M806_9BACT</name>
<dbReference type="SUPFAM" id="SSF49464">
    <property type="entry name" value="Carboxypeptidase regulatory domain-like"/>
    <property type="match status" value="1"/>
</dbReference>
<dbReference type="NCBIfam" id="TIGR04057">
    <property type="entry name" value="SusC_RagA_signa"/>
    <property type="match status" value="1"/>
</dbReference>
<evidence type="ECO:0000256" key="1">
    <source>
        <dbReference type="PROSITE-ProRule" id="PRU01360"/>
    </source>
</evidence>
<dbReference type="InterPro" id="IPR023996">
    <property type="entry name" value="TonB-dep_OMP_SusC/RagA"/>
</dbReference>
<dbReference type="Pfam" id="PF07715">
    <property type="entry name" value="Plug"/>
    <property type="match status" value="1"/>
</dbReference>
<comment type="similarity">
    <text evidence="1">Belongs to the TonB-dependent receptor family.</text>
</comment>
<keyword evidence="4" id="KW-1185">Reference proteome</keyword>
<keyword evidence="1" id="KW-0813">Transport</keyword>
<accession>A0A1M6M806</accession>
<dbReference type="InterPro" id="IPR039426">
    <property type="entry name" value="TonB-dep_rcpt-like"/>
</dbReference>
<dbReference type="GO" id="GO:0009279">
    <property type="term" value="C:cell outer membrane"/>
    <property type="evidence" value="ECO:0007669"/>
    <property type="project" value="UniProtKB-SubCell"/>
</dbReference>
<keyword evidence="1" id="KW-1134">Transmembrane beta strand</keyword>
<dbReference type="RefSeq" id="WP_073172250.1">
    <property type="nucleotide sequence ID" value="NZ_FQZE01000031.1"/>
</dbReference>
<protein>
    <submittedName>
        <fullName evidence="3">TonB-linked outer membrane protein, SusC/RagA family</fullName>
    </submittedName>
</protein>
<sequence length="595" mass="65263">MKNFEERRKEKLGKRGMLTLFLIAVLCSIQLLFAVNVYGQQTVTVGGTVTDSQGLPLPGATVMEEGTTNGTTTNSDGVFTIEVSGNATLTISFVGMKTQHIAVNSRSQINIQMEDETIGLEEVVAIGYGTESRHNVTSSISSVKGENVENLPASSVDNLLQGRAAGVQVLQTSGEPGSALSVRIRGNTSIGGGNEPLYVVDGVPIKSENYTGLGEGTAGLNSLSDINPNDIASIEILKDAASTSIYGARASNGVVLITTKRGQGKPRLNVNFYSGIQNLTKKLPVLNSRQHREYFTEAWLNRGRGLRNEITDSLNYTFNGDTDWQKEIFRQASVNNVDLSYRGASENFSYSVSGGYFNQEGILLNSNYERFTGRINVEHRANKVLTVGSNLSYSYAVRNTVRQGLGNHNPIYMALRTFAFNRPTNITGALWEGGSNPIRQLNDITNESNSDRLIANIFGEIEVIKNLKWRSNIAIDLLSLKEDRFTPSTLRGVPSRQALSRWTRDLMWINENTLNYSKLFNDDHYFNILAGFSQQMTNRQVLTAAGSEAPSDKVPTINASASINNASSFESSWSLVQIRNPRSLNVVRVVLRVCL</sequence>
<dbReference type="InterPro" id="IPR008969">
    <property type="entry name" value="CarboxyPept-like_regulatory"/>
</dbReference>
<dbReference type="NCBIfam" id="TIGR04056">
    <property type="entry name" value="OMP_RagA_SusC"/>
    <property type="match status" value="1"/>
</dbReference>
<dbReference type="SUPFAM" id="SSF56935">
    <property type="entry name" value="Porins"/>
    <property type="match status" value="1"/>
</dbReference>
<dbReference type="InterPro" id="IPR023997">
    <property type="entry name" value="TonB-dep_OMP_SusC/RagA_CS"/>
</dbReference>
<evidence type="ECO:0000313" key="4">
    <source>
        <dbReference type="Proteomes" id="UP000184050"/>
    </source>
</evidence>
<dbReference type="AlphaFoldDB" id="A0A1M6M806"/>
<keyword evidence="1" id="KW-0998">Cell outer membrane</keyword>
<comment type="subcellular location">
    <subcellularLocation>
        <location evidence="1">Cell outer membrane</location>
        <topology evidence="1">Multi-pass membrane protein</topology>
    </subcellularLocation>
</comment>
<dbReference type="InterPro" id="IPR012910">
    <property type="entry name" value="Plug_dom"/>
</dbReference>
<dbReference type="Proteomes" id="UP000184050">
    <property type="component" value="Unassembled WGS sequence"/>
</dbReference>
<reference evidence="3 4" key="1">
    <citation type="submission" date="2016-11" db="EMBL/GenBank/DDBJ databases">
        <authorList>
            <person name="Jaros S."/>
            <person name="Januszkiewicz K."/>
            <person name="Wedrychowicz H."/>
        </authorList>
    </citation>
    <scope>NUCLEOTIDE SEQUENCE [LARGE SCALE GENOMIC DNA]</scope>
    <source>
        <strain evidence="3 4">DSM 27063</strain>
    </source>
</reference>
<organism evidence="3 4">
    <name type="scientific">Tangfeifania diversioriginum</name>
    <dbReference type="NCBI Taxonomy" id="1168035"/>
    <lineage>
        <taxon>Bacteria</taxon>
        <taxon>Pseudomonadati</taxon>
        <taxon>Bacteroidota</taxon>
        <taxon>Bacteroidia</taxon>
        <taxon>Marinilabiliales</taxon>
        <taxon>Prolixibacteraceae</taxon>
        <taxon>Tangfeifania</taxon>
    </lineage>
</organism>
<dbReference type="Gene3D" id="2.170.130.10">
    <property type="entry name" value="TonB-dependent receptor, plug domain"/>
    <property type="match status" value="1"/>
</dbReference>
<proteinExistence type="inferred from homology"/>
<dbReference type="PROSITE" id="PS52016">
    <property type="entry name" value="TONB_DEPENDENT_REC_3"/>
    <property type="match status" value="1"/>
</dbReference>
<dbReference type="InterPro" id="IPR037066">
    <property type="entry name" value="Plug_dom_sf"/>
</dbReference>
<dbReference type="OrthoDB" id="1096961at2"/>
<gene>
    <name evidence="3" type="ORF">SAMN05444280_1311</name>
</gene>
<dbReference type="STRING" id="1168035.SAMN05444280_1311"/>
<evidence type="ECO:0000313" key="3">
    <source>
        <dbReference type="EMBL" id="SHJ79608.1"/>
    </source>
</evidence>
<dbReference type="EMBL" id="FQZE01000031">
    <property type="protein sequence ID" value="SHJ79608.1"/>
    <property type="molecule type" value="Genomic_DNA"/>
</dbReference>
<keyword evidence="1" id="KW-0812">Transmembrane</keyword>
<dbReference type="Pfam" id="PF13715">
    <property type="entry name" value="CarbopepD_reg_2"/>
    <property type="match status" value="1"/>
</dbReference>
<feature type="domain" description="TonB-dependent receptor plug" evidence="2">
    <location>
        <begin position="135"/>
        <end position="254"/>
    </location>
</feature>
<keyword evidence="1" id="KW-0472">Membrane</keyword>
<dbReference type="Gene3D" id="2.60.40.1120">
    <property type="entry name" value="Carboxypeptidase-like, regulatory domain"/>
    <property type="match status" value="1"/>
</dbReference>
<evidence type="ECO:0000259" key="2">
    <source>
        <dbReference type="Pfam" id="PF07715"/>
    </source>
</evidence>